<dbReference type="PANTHER" id="PTHR24026">
    <property type="entry name" value="FAT ATYPICAL CADHERIN-RELATED"/>
    <property type="match status" value="1"/>
</dbReference>
<feature type="domain" description="Cadherin" evidence="20">
    <location>
        <begin position="1078"/>
        <end position="1190"/>
    </location>
</feature>
<dbReference type="FunFam" id="2.60.40.60:FF:000158">
    <property type="entry name" value="Dachsous cadherin-related 1"/>
    <property type="match status" value="1"/>
</dbReference>
<evidence type="ECO:0000256" key="10">
    <source>
        <dbReference type="ARBA" id="ARBA00022989"/>
    </source>
</evidence>
<keyword evidence="3" id="KW-0245">EGF-like domain</keyword>
<dbReference type="PROSITE" id="PS00232">
    <property type="entry name" value="CADHERIN_1"/>
    <property type="match status" value="13"/>
</dbReference>
<feature type="domain" description="Cadherin" evidence="20">
    <location>
        <begin position="764"/>
        <end position="868"/>
    </location>
</feature>
<comment type="subunit">
    <text evidence="14">Heterophilic interaction with FAT4; this interaction affects their respective protein levels.</text>
</comment>
<feature type="domain" description="Cadherin" evidence="20">
    <location>
        <begin position="436"/>
        <end position="542"/>
    </location>
</feature>
<keyword evidence="13" id="KW-0325">Glycoprotein</keyword>
<keyword evidence="5 19" id="KW-0812">Transmembrane</keyword>
<evidence type="ECO:0000256" key="6">
    <source>
        <dbReference type="ARBA" id="ARBA00022729"/>
    </source>
</evidence>
<keyword evidence="4" id="KW-0597">Phosphoprotein</keyword>
<dbReference type="FunFam" id="2.60.40.60:FF:000254">
    <property type="entry name" value="Dachsous cadherin-related 1"/>
    <property type="match status" value="1"/>
</dbReference>
<dbReference type="GO" id="GO:0003183">
    <property type="term" value="P:mitral valve morphogenesis"/>
    <property type="evidence" value="ECO:0007669"/>
    <property type="project" value="UniProtKB-ARBA"/>
</dbReference>
<evidence type="ECO:0000313" key="22">
    <source>
        <dbReference type="Proteomes" id="UP001274896"/>
    </source>
</evidence>
<feature type="domain" description="Cadherin" evidence="20">
    <location>
        <begin position="973"/>
        <end position="1077"/>
    </location>
</feature>
<feature type="domain" description="Cadherin" evidence="20">
    <location>
        <begin position="1770"/>
        <end position="1871"/>
    </location>
</feature>
<feature type="domain" description="Cadherin" evidence="20">
    <location>
        <begin position="2598"/>
        <end position="2714"/>
    </location>
</feature>
<dbReference type="FunFam" id="2.60.40.60:FF:000377">
    <property type="entry name" value="Dachsous cadherin-related 1a"/>
    <property type="match status" value="1"/>
</dbReference>
<evidence type="ECO:0000256" key="11">
    <source>
        <dbReference type="ARBA" id="ARBA00023136"/>
    </source>
</evidence>
<feature type="domain" description="Cadherin" evidence="20">
    <location>
        <begin position="107"/>
        <end position="218"/>
    </location>
</feature>
<accession>A0AAE0QJC3</accession>
<protein>
    <recommendedName>
        <fullName evidence="15">Protocadherin-16</fullName>
    </recommendedName>
    <alternativeName>
        <fullName evidence="16">Protein dachsous homolog 1</fullName>
    </alternativeName>
</protein>
<evidence type="ECO:0000256" key="8">
    <source>
        <dbReference type="ARBA" id="ARBA00022837"/>
    </source>
</evidence>
<dbReference type="PROSITE" id="PS50268">
    <property type="entry name" value="CADHERIN_2"/>
    <property type="match status" value="27"/>
</dbReference>
<dbReference type="FunFam" id="2.60.40.60:FF:000116">
    <property type="entry name" value="Dachsous cadherin-related 2"/>
    <property type="match status" value="1"/>
</dbReference>
<feature type="domain" description="Cadherin" evidence="20">
    <location>
        <begin position="2081"/>
        <end position="2184"/>
    </location>
</feature>
<dbReference type="GO" id="GO:0007156">
    <property type="term" value="P:homophilic cell adhesion via plasma membrane adhesion molecules"/>
    <property type="evidence" value="ECO:0007669"/>
    <property type="project" value="InterPro"/>
</dbReference>
<keyword evidence="8 17" id="KW-0106">Calcium</keyword>
<evidence type="ECO:0000256" key="17">
    <source>
        <dbReference type="PROSITE-ProRule" id="PRU00043"/>
    </source>
</evidence>
<dbReference type="InterPro" id="IPR015919">
    <property type="entry name" value="Cadherin-like_sf"/>
</dbReference>
<evidence type="ECO:0000256" key="13">
    <source>
        <dbReference type="ARBA" id="ARBA00023180"/>
    </source>
</evidence>
<feature type="domain" description="Cadherin" evidence="20">
    <location>
        <begin position="2923"/>
        <end position="3035"/>
    </location>
</feature>
<dbReference type="FunFam" id="2.60.40.60:FF:000319">
    <property type="entry name" value="FAT atypical cadherin 1b"/>
    <property type="match status" value="1"/>
</dbReference>
<dbReference type="CDD" id="cd11304">
    <property type="entry name" value="Cadherin_repeat"/>
    <property type="match status" value="27"/>
</dbReference>
<evidence type="ECO:0000256" key="3">
    <source>
        <dbReference type="ARBA" id="ARBA00022536"/>
    </source>
</evidence>
<keyword evidence="10 19" id="KW-1133">Transmembrane helix</keyword>
<feature type="domain" description="Cadherin" evidence="20">
    <location>
        <begin position="1872"/>
        <end position="1975"/>
    </location>
</feature>
<feature type="region of interest" description="Disordered" evidence="18">
    <location>
        <begin position="3290"/>
        <end position="3335"/>
    </location>
</feature>
<dbReference type="FunFam" id="2.60.40.60:FF:000081">
    <property type="entry name" value="protocadherin Fat 4"/>
    <property type="match status" value="1"/>
</dbReference>
<comment type="caution">
    <text evidence="21">The sequence shown here is derived from an EMBL/GenBank/DDBJ whole genome shotgun (WGS) entry which is preliminary data.</text>
</comment>
<keyword evidence="2" id="KW-1003">Cell membrane</keyword>
<dbReference type="GO" id="GO:0007163">
    <property type="term" value="P:establishment or maintenance of cell polarity"/>
    <property type="evidence" value="ECO:0007669"/>
    <property type="project" value="UniProtKB-ARBA"/>
</dbReference>
<dbReference type="FunFam" id="2.60.40.60:FF:000060">
    <property type="entry name" value="Putative cadherin-23"/>
    <property type="match status" value="1"/>
</dbReference>
<dbReference type="EMBL" id="JAUCMX010000015">
    <property type="protein sequence ID" value="KAK3521991.1"/>
    <property type="molecule type" value="Genomic_DNA"/>
</dbReference>
<reference evidence="21" key="1">
    <citation type="submission" date="2023-06" db="EMBL/GenBank/DDBJ databases">
        <title>Male Hemibagrus guttatus genome.</title>
        <authorList>
            <person name="Bian C."/>
        </authorList>
    </citation>
    <scope>NUCLEOTIDE SEQUENCE</scope>
    <source>
        <strain evidence="21">Male_cb2023</strain>
        <tissue evidence="21">Muscle</tissue>
    </source>
</reference>
<gene>
    <name evidence="21" type="ORF">QTP70_020602</name>
</gene>
<feature type="domain" description="Cadherin" evidence="20">
    <location>
        <begin position="2818"/>
        <end position="2922"/>
    </location>
</feature>
<comment type="subcellular location">
    <subcellularLocation>
        <location evidence="1">Cell membrane</location>
        <topology evidence="1">Single-pass type I membrane protein</topology>
    </subcellularLocation>
</comment>
<keyword evidence="11 19" id="KW-0472">Membrane</keyword>
<dbReference type="FunFam" id="2.60.40.60:FF:000150">
    <property type="entry name" value="Dachsous cadherin-related 1"/>
    <property type="match status" value="1"/>
</dbReference>
<feature type="domain" description="Cadherin" evidence="20">
    <location>
        <begin position="1976"/>
        <end position="2080"/>
    </location>
</feature>
<dbReference type="Pfam" id="PF00028">
    <property type="entry name" value="Cadherin"/>
    <property type="match status" value="25"/>
</dbReference>
<feature type="domain" description="Cadherin" evidence="20">
    <location>
        <begin position="869"/>
        <end position="971"/>
    </location>
</feature>
<dbReference type="GO" id="GO:0016477">
    <property type="term" value="P:cell migration"/>
    <property type="evidence" value="ECO:0007669"/>
    <property type="project" value="UniProtKB-ARBA"/>
</dbReference>
<dbReference type="FunFam" id="2.60.40.60:FF:000102">
    <property type="entry name" value="Dachsous cadherin-related 1b"/>
    <property type="match status" value="1"/>
</dbReference>
<keyword evidence="6" id="KW-0732">Signal</keyword>
<dbReference type="FunFam" id="2.60.40.60:FF:000007">
    <property type="entry name" value="Protocadherin alpha 2"/>
    <property type="match status" value="1"/>
</dbReference>
<feature type="domain" description="Cadherin" evidence="20">
    <location>
        <begin position="2288"/>
        <end position="2392"/>
    </location>
</feature>
<evidence type="ECO:0000313" key="21">
    <source>
        <dbReference type="EMBL" id="KAK3521991.1"/>
    </source>
</evidence>
<feature type="domain" description="Cadherin" evidence="20">
    <location>
        <begin position="1191"/>
        <end position="1293"/>
    </location>
</feature>
<evidence type="ECO:0000256" key="18">
    <source>
        <dbReference type="SAM" id="MobiDB-lite"/>
    </source>
</evidence>
<feature type="domain" description="Cadherin" evidence="20">
    <location>
        <begin position="674"/>
        <end position="763"/>
    </location>
</feature>
<feature type="domain" description="Cadherin" evidence="20">
    <location>
        <begin position="1665"/>
        <end position="1769"/>
    </location>
</feature>
<feature type="domain" description="Cadherin" evidence="20">
    <location>
        <begin position="1447"/>
        <end position="1554"/>
    </location>
</feature>
<organism evidence="21 22">
    <name type="scientific">Hemibagrus guttatus</name>
    <dbReference type="NCBI Taxonomy" id="175788"/>
    <lineage>
        <taxon>Eukaryota</taxon>
        <taxon>Metazoa</taxon>
        <taxon>Chordata</taxon>
        <taxon>Craniata</taxon>
        <taxon>Vertebrata</taxon>
        <taxon>Euteleostomi</taxon>
        <taxon>Actinopterygii</taxon>
        <taxon>Neopterygii</taxon>
        <taxon>Teleostei</taxon>
        <taxon>Ostariophysi</taxon>
        <taxon>Siluriformes</taxon>
        <taxon>Bagridae</taxon>
        <taxon>Hemibagrus</taxon>
    </lineage>
</organism>
<dbReference type="InterPro" id="IPR002126">
    <property type="entry name" value="Cadherin-like_dom"/>
</dbReference>
<evidence type="ECO:0000256" key="2">
    <source>
        <dbReference type="ARBA" id="ARBA00022475"/>
    </source>
</evidence>
<feature type="domain" description="Cadherin" evidence="20">
    <location>
        <begin position="2493"/>
        <end position="2597"/>
    </location>
</feature>
<dbReference type="FunFam" id="2.60.40.60:FF:000153">
    <property type="entry name" value="Dachsous cadherin-related 2"/>
    <property type="match status" value="1"/>
</dbReference>
<dbReference type="GO" id="GO:0005886">
    <property type="term" value="C:plasma membrane"/>
    <property type="evidence" value="ECO:0007669"/>
    <property type="project" value="UniProtKB-SubCell"/>
</dbReference>
<evidence type="ECO:0000256" key="14">
    <source>
        <dbReference type="ARBA" id="ARBA00062150"/>
    </source>
</evidence>
<feature type="region of interest" description="Disordered" evidence="18">
    <location>
        <begin position="3381"/>
        <end position="3410"/>
    </location>
</feature>
<evidence type="ECO:0000256" key="7">
    <source>
        <dbReference type="ARBA" id="ARBA00022737"/>
    </source>
</evidence>
<dbReference type="SMART" id="SM00112">
    <property type="entry name" value="CA"/>
    <property type="match status" value="27"/>
</dbReference>
<evidence type="ECO:0000259" key="20">
    <source>
        <dbReference type="PROSITE" id="PS50268"/>
    </source>
</evidence>
<dbReference type="InterPro" id="IPR020894">
    <property type="entry name" value="Cadherin_CS"/>
</dbReference>
<feature type="region of interest" description="Disordered" evidence="18">
    <location>
        <begin position="3099"/>
        <end position="3138"/>
    </location>
</feature>
<evidence type="ECO:0000256" key="12">
    <source>
        <dbReference type="ARBA" id="ARBA00023157"/>
    </source>
</evidence>
<evidence type="ECO:0000256" key="16">
    <source>
        <dbReference type="ARBA" id="ARBA00079083"/>
    </source>
</evidence>
<sequence length="3410" mass="369459">MVNADATASVLELQLDEEQPAGTIVGDISAGLPPGETASLYFISDHEGTSVGTDLNIDETTGIIKTARRLDREERDHYSFIAVTMTGLTVKVSITVNDINDHAPVFSKNKAYLKIPEQTAVGTRFSLEPATDADKDQLTTQGYLIKDGNVGQVFRLETKRAANKVLYLDLVVDGVLDREKRASYSLVLEAFDGGSPKKTGQMTLEVTVQDINDHAPVFNQSRYHAIISESLPQGSNILQVFASDADEGDNGLVLYEINRRQSDPDRYFVIDPRSGIITLNKALDYEVRKVHELVVQAKDNASHPEITNAFVTIHVRDYNDNQPTMTIIFLSEDGSPRVSEGAHPGQYVARISVSDPDYGEYSNVNVSLEGGDGKFALTTKDSIIYLICVDQVLDREERDSYELRVMATDSGTPPLRAESSFTIQVTDINDNPPLFDQQAYKQTIPEVVYPGSFVLQVTARDKDQGPNGDVRYSILPNKGTHSNWFTIDAVTGIITTATELDYETDPKVSVKVVATDGGKPPLSSTAMVEISLQDINDNKPIFGSSFYNASIKENTAAGTCFLERKSYSSLIFNCLISLLNESIVTKELIKYCLLTNDEKSDCFFQVYFPEVLGELAFLLSLYKSSMNSMTPAAHQQESHREKKSVIEENLIELTCIDPEHSCFNACYTCTFPYLKLQLTAIDADGGSFGAITYSIGSGPSSSPPAVFSINKETGHICTSAVLDRDEGSESYEFTVTATDGGGLSSSAYVNVALLDINDNRPMFYPVNYAVSLSSQSAPGTSVIRVSAHDPDAGENGKVTYRTVPGGGSNFFTLNKDTGVISLSRSLHGKANSVITMVITALDGGGLSVPVNARVNISVVAGSVAPPVFEQAHYFFTVPEDVLRGTEVGVVSANTRNGATKDISYTISAGDPDGYFTVDIETGALRTSLPLDHEAWPSLELEIQARSGSPPVFAQTLVRITITDVNDNAPTFLPSSSESLLLPEATKMGTVVYRVKAEDRDSGANGQLSFDLLSSESQRTFSVDRSSGEIRLIGSLSYESAPRYDLLVLAKDCGAPQLSATFTLVVHIQAENDQGPVFDTMTYRVELKENTPLNNRFLQVRALSRDQGGNGASSSSPTPVYYHLRPDGDAAGFGIVSDSGWLFVKSALDREAKDIYMLTVLASSGRGQLKKTGSATVRVSVTDENDNSPRFSQERVFLAVRENLPAGTGFGRVSATDRDAGLNSRLTYKLLHTDRNFQINSQTGEISTRAALDREYQSSYQLVVVVQDGGTPPRSATGTAHVTVLDENDNAPLFSHVLPGRELIIQVQEGLPAGSLLGTLQAKDPDEGENGTIYYSLSGSRAERFSLNPNTGELRSASTLRRAEKAEYSLTVTVSDRGAPPQSISTVLRIQVRPPCDKTFSIQTTVLQLITQGLGQRCPVLSGKGQYGLHFVLNLQIAGTARAPPKPNTLSMTLNTVEGTKPGSVIGSVHLHDQRDVLLDGQVTYLVVGGTDQDSNFMVDRLTGDVYLARELDYEMGAHYTLQIEVDDFSKASPSSHVIQLDINVQDSNDHAPEFPEDPVTIVVPENMQPGSSIYAFQASDKDGSGPNSDVRYSIQHRWPEQSDLLSLDPITGVLTLGQELDHEETSSLFLVVRATDSATDPSQRRWSSVTARIFVTDENDNAPVFISPTAVSVMEDKPMGFVLLYIIARDADQGENGRVSYRIQAGNTAGRFSLNPNTGSLSILKSLDREEQDSYNLTIVAEDHGTPQHSTTQVLSVQVIDVNDEVPWFESSEYEVQIRENQPAGTTILTVSATDRDQGVNGQVSYGGVTVEGFVISPETGVISLTKVLDREQQAHYSITVYAKDGGMPPNFAQAKVHITVMDENDNAPAFGRLQYSLELPENLDPVDIFIIKATDHDSGDSGRVEYRIAAGDPDGDFQLDSSSGTLSTSRLLDRERKDRYSLEVIAQDHGSPSLTSTATVEVTVLDINDNSPTFSSSSYAIDISEDAAIGSLVIEVTAKDADEGKNGQILYFLSKEAKGAFTIDPDTGRILTAALLDREKIAFYNFEVCAVDLSPAAPHNTTAQVTVTILDVNDNAPFFIQDPLIINVSSRRVSTNHVVATMRAEDKDFGANGSVFYRFAKPTQGFSINSLTGEIQISEAVNSLTQSQYIIIVEAMDQGSPPQASLGVVTIYVKEQNYDGIRFSRTARDVSIQENAAKGTAVAQAQAQYPDGTRGGIIYSIFSGNKQQSFSISSSTGEIWVQRSNGLDFEDTPRLRLVVKAETATSSSFMAVNLILQDVNDNLPRFQLQNYITYMHEAQGYDSPIIQVVAEDMDQGPNGQVTYSIQSSGRSGLFKIDPLTGSVTTAAIMDREIWMQTKLVITATDRGSPKLAGSATVTVIIVDLNDNSPTIPMPREVRVPENSLIGTEITMVTGNDVDSGPALSYSLHLDKNSQGKFGIHRYSGRVFLTSPLDFEEKTWYTLTVKASDTKHQTDANLTVVVEDVNDNVPTFTQDLYQVALAEHSPPGTTVITVTATDRDSGENGRVTYRLISSSKEGFYIDSSNGTLFISQKAEFDPERPTVRVVIEAHDGGKPSLSSIATVQVQLTDVNDNAPMFHQLEYRATVSEDQLPGGTILTLEAVDGDLSQENSGFDFAIASGNIGNAFQIESSVRFIEGHGFQTVGTLILAEQLDFEVTSRYNLTIVVSDRGVPQRSSSVPAIITVNDVNDNPPAFSRAEYVVSLSEGVSAGSEVLRLSATDPDSAPNAEIKYSISSGDDTGLFSVDQWTGALRLQKPLDRESQPSHVVIIQASDGHGHFALAPINVEVKDINDNRPYFPIETMTASIRENQPPNSAVTVLHAIDHDTGVYGQLKYFILDRSSQGKDFFLVDQNTGEVRSHQSFDFEKMNSFNFVALAIDAGNNSATVTVQVYVTGEDEYDPVFTSPTFSFEVPEGAQKGQSIGQVQAKDEDGGVDGIVLYSLTSSSPYFDVNKTTGVIYLKMDSAGSSSGQSRSKRETRLMTMDVIAHSPLESSRVTTAQLTIDVTNTAFGLATDFNVLLISIIAASLGVIVILVIIAVALYLVKSRHKKKGQNTAASDTALQQLDESKSAGGERIYHQTLPGYAGDQGGGGASYTRGGSLDPSHSSGRGSAEAAEDDEIRMINEYPRVASITSSMQEHISARGPDSGIQQDADQLSDISGETGTLDASQWFKTKKLGSLSGTLLSGQVPVYRDEGGGYLGVGRGLNISHPKDYGFPEDGKPSIDGSLTAIVASDEELRGSYNWDYLLNWCPQFQPLASVFTEIARLKDESLPPNNPRRPFQPKIKTDPKPRIDPPPLITSVAHPGAKSVPPKPAITRTFPHLATLRRSPISHEGSISSAAMSPSFSPSLSPLAARSPAVSPFGVTQGPSASMISTTGHSLEHSDDTEMRI</sequence>
<evidence type="ECO:0000256" key="5">
    <source>
        <dbReference type="ARBA" id="ARBA00022692"/>
    </source>
</evidence>
<feature type="transmembrane region" description="Helical" evidence="19">
    <location>
        <begin position="3037"/>
        <end position="3063"/>
    </location>
</feature>
<feature type="domain" description="Cadherin" evidence="20">
    <location>
        <begin position="2185"/>
        <end position="2287"/>
    </location>
</feature>
<proteinExistence type="predicted"/>
<feature type="domain" description="Cadherin" evidence="20">
    <location>
        <begin position="2392"/>
        <end position="2492"/>
    </location>
</feature>
<evidence type="ECO:0000256" key="9">
    <source>
        <dbReference type="ARBA" id="ARBA00022889"/>
    </source>
</evidence>
<feature type="domain" description="Cadherin" evidence="20">
    <location>
        <begin position="219"/>
        <end position="325"/>
    </location>
</feature>
<evidence type="ECO:0000256" key="15">
    <source>
        <dbReference type="ARBA" id="ARBA00072299"/>
    </source>
</evidence>
<evidence type="ECO:0000256" key="19">
    <source>
        <dbReference type="SAM" id="Phobius"/>
    </source>
</evidence>
<feature type="domain" description="Cadherin" evidence="20">
    <location>
        <begin position="7"/>
        <end position="106"/>
    </location>
</feature>
<dbReference type="FunFam" id="2.60.40.60:FF:000020">
    <property type="entry name" value="Dachsous cadherin-related 1b"/>
    <property type="match status" value="8"/>
</dbReference>
<dbReference type="GO" id="GO:0005509">
    <property type="term" value="F:calcium ion binding"/>
    <property type="evidence" value="ECO:0007669"/>
    <property type="project" value="UniProtKB-UniRule"/>
</dbReference>
<dbReference type="FunFam" id="2.60.40.60:FF:000039">
    <property type="entry name" value="FAT atypical cadherin 3"/>
    <property type="match status" value="1"/>
</dbReference>
<dbReference type="FunFam" id="2.60.40.60:FF:000140">
    <property type="entry name" value="Dachsous cadherin-related 1"/>
    <property type="match status" value="1"/>
</dbReference>
<keyword evidence="9" id="KW-0130">Cell adhesion</keyword>
<feature type="domain" description="Cadherin" evidence="20">
    <location>
        <begin position="2715"/>
        <end position="2817"/>
    </location>
</feature>
<evidence type="ECO:0000256" key="1">
    <source>
        <dbReference type="ARBA" id="ARBA00004251"/>
    </source>
</evidence>
<feature type="domain" description="Cadherin" evidence="20">
    <location>
        <begin position="1555"/>
        <end position="1665"/>
    </location>
</feature>
<feature type="domain" description="Cadherin" evidence="20">
    <location>
        <begin position="1298"/>
        <end position="1420"/>
    </location>
</feature>
<dbReference type="Gene3D" id="2.60.40.60">
    <property type="entry name" value="Cadherins"/>
    <property type="match status" value="27"/>
</dbReference>
<feature type="compositionally biased region" description="Polar residues" evidence="18">
    <location>
        <begin position="3386"/>
        <end position="3398"/>
    </location>
</feature>
<dbReference type="FunFam" id="2.60.40.60:FF:000035">
    <property type="entry name" value="Protocadherin Fat 3"/>
    <property type="match status" value="2"/>
</dbReference>
<dbReference type="FunFam" id="2.60.40.60:FF:000201">
    <property type="entry name" value="Dachsous cadherin-related 1"/>
    <property type="match status" value="1"/>
</dbReference>
<dbReference type="SUPFAM" id="SSF49313">
    <property type="entry name" value="Cadherin-like"/>
    <property type="match status" value="27"/>
</dbReference>
<dbReference type="GO" id="GO:0048729">
    <property type="term" value="P:tissue morphogenesis"/>
    <property type="evidence" value="ECO:0007669"/>
    <property type="project" value="UniProtKB-ARBA"/>
</dbReference>
<feature type="compositionally biased region" description="Basic and acidic residues" evidence="18">
    <location>
        <begin position="3399"/>
        <end position="3410"/>
    </location>
</feature>
<feature type="domain" description="Cadherin" evidence="20">
    <location>
        <begin position="338"/>
        <end position="435"/>
    </location>
</feature>
<dbReference type="FunFam" id="2.60.40.60:FF:000225">
    <property type="entry name" value="Dachsous cadherin-related 1"/>
    <property type="match status" value="1"/>
</dbReference>
<keyword evidence="22" id="KW-1185">Reference proteome</keyword>
<dbReference type="Proteomes" id="UP001274896">
    <property type="component" value="Unassembled WGS sequence"/>
</dbReference>
<dbReference type="FunFam" id="2.60.40.60:FF:000104">
    <property type="entry name" value="cadherin-23 isoform X1"/>
    <property type="match status" value="1"/>
</dbReference>
<dbReference type="PRINTS" id="PR00205">
    <property type="entry name" value="CADHERIN"/>
</dbReference>
<evidence type="ECO:0000256" key="4">
    <source>
        <dbReference type="ARBA" id="ARBA00022553"/>
    </source>
</evidence>
<keyword evidence="12" id="KW-1015">Disulfide bond</keyword>
<keyword evidence="7" id="KW-0677">Repeat</keyword>
<name>A0AAE0QJC3_9TELE</name>
<dbReference type="PANTHER" id="PTHR24026:SF126">
    <property type="entry name" value="PROTOCADHERIN FAT 4"/>
    <property type="match status" value="1"/>
</dbReference>
<dbReference type="GO" id="GO:0003007">
    <property type="term" value="P:heart morphogenesis"/>
    <property type="evidence" value="ECO:0007669"/>
    <property type="project" value="UniProtKB-ARBA"/>
</dbReference>